<name>A6J412_RAT</name>
<protein>
    <submittedName>
        <fullName evidence="1">Uncharacterized protein RGD1307682</fullName>
    </submittedName>
</protein>
<gene>
    <name evidence="1" type="primary">RGD1307682</name>
    <name evidence="1" type="ORF">rCG_58203</name>
</gene>
<dbReference type="EMBL" id="CH473975">
    <property type="protein sequence ID" value="EDL95335.1"/>
    <property type="molecule type" value="Genomic_DNA"/>
</dbReference>
<dbReference type="Proteomes" id="UP000234681">
    <property type="component" value="Chromosome 8"/>
</dbReference>
<proteinExistence type="predicted"/>
<sequence length="86" mass="9848">MFLTKDINTTVYKSMGKELARWHSRQSVLTTQPDHLSPVPGTHVVEGENHQHLSSVNHMHLHERTHARMHAHACTHAHTGVWQFKG</sequence>
<evidence type="ECO:0000313" key="1">
    <source>
        <dbReference type="EMBL" id="EDL95335.1"/>
    </source>
</evidence>
<organism evidence="1 2">
    <name type="scientific">Rattus norvegicus</name>
    <name type="common">Rat</name>
    <dbReference type="NCBI Taxonomy" id="10116"/>
    <lineage>
        <taxon>Eukaryota</taxon>
        <taxon>Metazoa</taxon>
        <taxon>Chordata</taxon>
        <taxon>Craniata</taxon>
        <taxon>Vertebrata</taxon>
        <taxon>Euteleostomi</taxon>
        <taxon>Mammalia</taxon>
        <taxon>Eutheria</taxon>
        <taxon>Euarchontoglires</taxon>
        <taxon>Glires</taxon>
        <taxon>Rodentia</taxon>
        <taxon>Myomorpha</taxon>
        <taxon>Muroidea</taxon>
        <taxon>Muridae</taxon>
        <taxon>Murinae</taxon>
        <taxon>Rattus</taxon>
    </lineage>
</organism>
<evidence type="ECO:0000313" key="2">
    <source>
        <dbReference type="Proteomes" id="UP000234681"/>
    </source>
</evidence>
<accession>A6J412</accession>
<dbReference type="AlphaFoldDB" id="A6J412"/>
<reference evidence="2" key="1">
    <citation type="submission" date="2005-09" db="EMBL/GenBank/DDBJ databases">
        <authorList>
            <person name="Mural R.J."/>
            <person name="Li P.W."/>
            <person name="Adams M.D."/>
            <person name="Amanatides P.G."/>
            <person name="Baden-Tillson H."/>
            <person name="Barnstead M."/>
            <person name="Chin S.H."/>
            <person name="Dew I."/>
            <person name="Evans C.A."/>
            <person name="Ferriera S."/>
            <person name="Flanigan M."/>
            <person name="Fosler C."/>
            <person name="Glodek A."/>
            <person name="Gu Z."/>
            <person name="Holt R.A."/>
            <person name="Jennings D."/>
            <person name="Kraft C.L."/>
            <person name="Lu F."/>
            <person name="Nguyen T."/>
            <person name="Nusskern D.R."/>
            <person name="Pfannkoch C.M."/>
            <person name="Sitter C."/>
            <person name="Sutton G.G."/>
            <person name="Venter J.C."/>
            <person name="Wang Z."/>
            <person name="Woodage T."/>
            <person name="Zheng X.H."/>
            <person name="Zhong F."/>
        </authorList>
    </citation>
    <scope>NUCLEOTIDE SEQUENCE [LARGE SCALE GENOMIC DNA]</scope>
    <source>
        <strain>BN</strain>
        <strain evidence="2">Sprague-Dawley</strain>
    </source>
</reference>